<feature type="domain" description="4Fe-4S ferredoxin-type" evidence="9">
    <location>
        <begin position="399"/>
        <end position="422"/>
    </location>
</feature>
<keyword evidence="3 8" id="KW-0479">Metal-binding</keyword>
<comment type="cofactor">
    <cofactor evidence="8">
        <name>[4Fe-4S] cluster</name>
        <dbReference type="ChEBI" id="CHEBI:49883"/>
    </cofactor>
    <text evidence="8">Binds 2 [4Fe-4S] clusters per subunit.</text>
</comment>
<feature type="binding site" evidence="8">
    <location>
        <position position="409"/>
    </location>
    <ligand>
        <name>[4Fe-4S] cluster</name>
        <dbReference type="ChEBI" id="CHEBI:49883"/>
        <label>2</label>
    </ligand>
</feature>
<dbReference type="HAMAP" id="MF_00461">
    <property type="entry name" value="RsxC_RnfC"/>
    <property type="match status" value="1"/>
</dbReference>
<dbReference type="Gene3D" id="3.10.20.600">
    <property type="match status" value="1"/>
</dbReference>
<feature type="domain" description="4Fe-4S ferredoxin-type" evidence="9">
    <location>
        <begin position="358"/>
        <end position="390"/>
    </location>
</feature>
<dbReference type="InterPro" id="IPR019554">
    <property type="entry name" value="Soluble_ligand-bd"/>
</dbReference>
<comment type="similarity">
    <text evidence="8">Belongs to the 4Fe4S bacterial-type ferredoxin family. RnfC subfamily.</text>
</comment>
<accession>A0A926HRW0</accession>
<feature type="binding site" evidence="8">
    <location>
        <position position="370"/>
    </location>
    <ligand>
        <name>[4Fe-4S] cluster</name>
        <dbReference type="ChEBI" id="CHEBI:49883"/>
        <label>1</label>
    </ligand>
</feature>
<feature type="binding site" evidence="8">
    <location>
        <position position="373"/>
    </location>
    <ligand>
        <name>[4Fe-4S] cluster</name>
        <dbReference type="ChEBI" id="CHEBI:49883"/>
        <label>1</label>
    </ligand>
</feature>
<name>A0A926HRW0_9FIRM</name>
<comment type="caution">
    <text evidence="10">The sequence shown here is derived from an EMBL/GenBank/DDBJ whole genome shotgun (WGS) entry which is preliminary data.</text>
</comment>
<keyword evidence="8" id="KW-1003">Cell membrane</keyword>
<keyword evidence="1 8" id="KW-0813">Transport</keyword>
<organism evidence="10 11">
    <name type="scientific">Guopingia tenuis</name>
    <dbReference type="NCBI Taxonomy" id="2763656"/>
    <lineage>
        <taxon>Bacteria</taxon>
        <taxon>Bacillati</taxon>
        <taxon>Bacillota</taxon>
        <taxon>Clostridia</taxon>
        <taxon>Christensenellales</taxon>
        <taxon>Christensenellaceae</taxon>
        <taxon>Guopingia</taxon>
    </lineage>
</organism>
<feature type="binding site" evidence="8">
    <location>
        <position position="412"/>
    </location>
    <ligand>
        <name>[4Fe-4S] cluster</name>
        <dbReference type="ChEBI" id="CHEBI:49883"/>
        <label>2</label>
    </ligand>
</feature>
<dbReference type="EMBL" id="JACRSS010000001">
    <property type="protein sequence ID" value="MBC8537812.1"/>
    <property type="molecule type" value="Genomic_DNA"/>
</dbReference>
<keyword evidence="11" id="KW-1185">Reference proteome</keyword>
<dbReference type="GO" id="GO:0022900">
    <property type="term" value="P:electron transport chain"/>
    <property type="evidence" value="ECO:0007669"/>
    <property type="project" value="UniProtKB-UniRule"/>
</dbReference>
<dbReference type="InterPro" id="IPR017900">
    <property type="entry name" value="4Fe4S_Fe_S_CS"/>
</dbReference>
<evidence type="ECO:0000313" key="11">
    <source>
        <dbReference type="Proteomes" id="UP000617951"/>
    </source>
</evidence>
<dbReference type="Proteomes" id="UP000617951">
    <property type="component" value="Unassembled WGS sequence"/>
</dbReference>
<dbReference type="PANTHER" id="PTHR43034">
    <property type="entry name" value="ION-TRANSLOCATING OXIDOREDUCTASE COMPLEX SUBUNIT C"/>
    <property type="match status" value="1"/>
</dbReference>
<evidence type="ECO:0000256" key="3">
    <source>
        <dbReference type="ARBA" id="ARBA00022723"/>
    </source>
</evidence>
<evidence type="ECO:0000313" key="10">
    <source>
        <dbReference type="EMBL" id="MBC8537812.1"/>
    </source>
</evidence>
<dbReference type="Gene3D" id="3.40.50.11540">
    <property type="entry name" value="NADH-ubiquinone oxidoreductase 51kDa subunit"/>
    <property type="match status" value="1"/>
</dbReference>
<dbReference type="Pfam" id="PF12838">
    <property type="entry name" value="Fer4_7"/>
    <property type="match status" value="1"/>
</dbReference>
<feature type="binding site" evidence="8">
    <location>
        <position position="419"/>
    </location>
    <ligand>
        <name>[4Fe-4S] cluster</name>
        <dbReference type="ChEBI" id="CHEBI:49883"/>
        <label>1</label>
    </ligand>
</feature>
<evidence type="ECO:0000259" key="9">
    <source>
        <dbReference type="PROSITE" id="PS51379"/>
    </source>
</evidence>
<dbReference type="InterPro" id="IPR026902">
    <property type="entry name" value="RnfC_N"/>
</dbReference>
<dbReference type="AlphaFoldDB" id="A0A926HRW0"/>
<dbReference type="GO" id="GO:0005886">
    <property type="term" value="C:plasma membrane"/>
    <property type="evidence" value="ECO:0007669"/>
    <property type="project" value="UniProtKB-SubCell"/>
</dbReference>
<dbReference type="NCBIfam" id="TIGR01945">
    <property type="entry name" value="rnfC"/>
    <property type="match status" value="1"/>
</dbReference>
<evidence type="ECO:0000256" key="4">
    <source>
        <dbReference type="ARBA" id="ARBA00022737"/>
    </source>
</evidence>
<dbReference type="SUPFAM" id="SSF142019">
    <property type="entry name" value="Nqo1 FMN-binding domain-like"/>
    <property type="match status" value="1"/>
</dbReference>
<keyword evidence="5 8" id="KW-0249">Electron transport</keyword>
<dbReference type="Pfam" id="PF13375">
    <property type="entry name" value="RnfC_N"/>
    <property type="match status" value="1"/>
</dbReference>
<evidence type="ECO:0000256" key="7">
    <source>
        <dbReference type="ARBA" id="ARBA00023014"/>
    </source>
</evidence>
<comment type="subcellular location">
    <subcellularLocation>
        <location evidence="8">Cell membrane</location>
        <topology evidence="8">Peripheral membrane protein</topology>
    </subcellularLocation>
</comment>
<comment type="subunit">
    <text evidence="8">The complex is composed of six subunits: RnfA, RnfB, RnfC, RnfD, RnfE and RnfG.</text>
</comment>
<keyword evidence="7 8" id="KW-0411">Iron-sulfur</keyword>
<dbReference type="Gene3D" id="3.30.70.20">
    <property type="match status" value="1"/>
</dbReference>
<keyword evidence="8" id="KW-0472">Membrane</keyword>
<proteinExistence type="inferred from homology"/>
<evidence type="ECO:0000256" key="8">
    <source>
        <dbReference type="HAMAP-Rule" id="MF_00461"/>
    </source>
</evidence>
<dbReference type="SUPFAM" id="SSF46548">
    <property type="entry name" value="alpha-helical ferredoxin"/>
    <property type="match status" value="1"/>
</dbReference>
<dbReference type="PROSITE" id="PS00198">
    <property type="entry name" value="4FE4S_FER_1"/>
    <property type="match status" value="1"/>
</dbReference>
<evidence type="ECO:0000256" key="6">
    <source>
        <dbReference type="ARBA" id="ARBA00023004"/>
    </source>
</evidence>
<dbReference type="GO" id="GO:0051539">
    <property type="term" value="F:4 iron, 4 sulfur cluster binding"/>
    <property type="evidence" value="ECO:0007669"/>
    <property type="project" value="UniProtKB-KW"/>
</dbReference>
<evidence type="ECO:0000256" key="1">
    <source>
        <dbReference type="ARBA" id="ARBA00022448"/>
    </source>
</evidence>
<dbReference type="NCBIfam" id="NF003454">
    <property type="entry name" value="PRK05035.1"/>
    <property type="match status" value="1"/>
</dbReference>
<dbReference type="InterPro" id="IPR037225">
    <property type="entry name" value="Nuo51_FMN-bd_sf"/>
</dbReference>
<dbReference type="InterPro" id="IPR010208">
    <property type="entry name" value="Ion_transpt_RnfC/RsxC"/>
</dbReference>
<dbReference type="Pfam" id="PF01512">
    <property type="entry name" value="Complex1_51K"/>
    <property type="match status" value="1"/>
</dbReference>
<dbReference type="Pfam" id="PF10531">
    <property type="entry name" value="SLBB"/>
    <property type="match status" value="1"/>
</dbReference>
<dbReference type="GO" id="GO:0046872">
    <property type="term" value="F:metal ion binding"/>
    <property type="evidence" value="ECO:0007669"/>
    <property type="project" value="UniProtKB-KW"/>
</dbReference>
<dbReference type="EC" id="7.-.-.-" evidence="8"/>
<protein>
    <recommendedName>
        <fullName evidence="8">Ion-translocating oxidoreductase complex subunit C</fullName>
        <ecNumber evidence="8">7.-.-.-</ecNumber>
    </recommendedName>
    <alternativeName>
        <fullName evidence="8">Rnf electron transport complex subunit C</fullName>
    </alternativeName>
</protein>
<dbReference type="PROSITE" id="PS51379">
    <property type="entry name" value="4FE4S_FER_2"/>
    <property type="match status" value="2"/>
</dbReference>
<reference evidence="10" key="1">
    <citation type="submission" date="2020-08" db="EMBL/GenBank/DDBJ databases">
        <title>Genome public.</title>
        <authorList>
            <person name="Liu C."/>
            <person name="Sun Q."/>
        </authorList>
    </citation>
    <scope>NUCLEOTIDE SEQUENCE</scope>
    <source>
        <strain evidence="10">NSJ-63</strain>
    </source>
</reference>
<feature type="binding site" evidence="8">
    <location>
        <position position="380"/>
    </location>
    <ligand>
        <name>[4Fe-4S] cluster</name>
        <dbReference type="ChEBI" id="CHEBI:49883"/>
        <label>2</label>
    </ligand>
</feature>
<dbReference type="InterPro" id="IPR011538">
    <property type="entry name" value="Nuo51_FMN-bd"/>
</dbReference>
<evidence type="ECO:0000256" key="2">
    <source>
        <dbReference type="ARBA" id="ARBA00022485"/>
    </source>
</evidence>
<evidence type="ECO:0000256" key="5">
    <source>
        <dbReference type="ARBA" id="ARBA00022982"/>
    </source>
</evidence>
<feature type="binding site" evidence="8">
    <location>
        <position position="376"/>
    </location>
    <ligand>
        <name>[4Fe-4S] cluster</name>
        <dbReference type="ChEBI" id="CHEBI:49883"/>
        <label>1</label>
    </ligand>
</feature>
<dbReference type="InterPro" id="IPR017896">
    <property type="entry name" value="4Fe4S_Fe-S-bd"/>
</dbReference>
<comment type="function">
    <text evidence="8">Part of a membrane-bound complex that couples electron transfer with translocation of ions across the membrane.</text>
</comment>
<keyword evidence="4 8" id="KW-0677">Repeat</keyword>
<sequence length="444" mass="47050">MGRNLTFKGGIHPLPKLHHGKLQTERLAIEVMPAPETVSIPCAQHIGAPAVPIVEVGDRVKLGQKIAEASGFVSVPVHASVSGTVKEIAPKPNKAGRDVVNIVIANDFEDEVDPKIAPQGPLDTLTPDEIRALIKEAGNIGLGGAGFPTHAKLSPPADKPINTVIVNGAECEPFLTADHRVMLENPGGVILGLKAVMKALDVKLGFIAVEDNKMDAAAALQKALDTNTIRVKILETKYPQGSEKQLIDSILGRQVPSGGLPMDVGVVVINAASAAAIAEAIDTGMPIVNRVVTVTGHVENPKNLLVRIGTPIKEVLDYCGGMKPGVKRLIDGGPMMGTPLDRVDGVVTKTTSGLLALGEDHIQNTKKSNCIHCGRCASVCPMHLMPMMISAASDHYDWGRAEKYHAMDCMGCGCCSFICPANRHLCQSIRVAKDAIAAKRRKKQ</sequence>
<feature type="binding site" evidence="8">
    <location>
        <position position="415"/>
    </location>
    <ligand>
        <name>[4Fe-4S] cluster</name>
        <dbReference type="ChEBI" id="CHEBI:49883"/>
        <label>2</label>
    </ligand>
</feature>
<keyword evidence="2 8" id="KW-0004">4Fe-4S</keyword>
<dbReference type="GO" id="GO:0009055">
    <property type="term" value="F:electron transfer activity"/>
    <property type="evidence" value="ECO:0007669"/>
    <property type="project" value="InterPro"/>
</dbReference>
<keyword evidence="6 8" id="KW-0408">Iron</keyword>
<keyword evidence="8" id="KW-1278">Translocase</keyword>
<dbReference type="RefSeq" id="WP_249279657.1">
    <property type="nucleotide sequence ID" value="NZ_JACRSS010000001.1"/>
</dbReference>
<dbReference type="PANTHER" id="PTHR43034:SF2">
    <property type="entry name" value="ION-TRANSLOCATING OXIDOREDUCTASE COMPLEX SUBUNIT C"/>
    <property type="match status" value="1"/>
</dbReference>
<gene>
    <name evidence="10" type="primary">rsxC</name>
    <name evidence="8" type="synonym">rnfC</name>
    <name evidence="10" type="ORF">H8693_02545</name>
</gene>